<protein>
    <recommendedName>
        <fullName evidence="1">DRTGG domain-containing protein</fullName>
    </recommendedName>
</protein>
<dbReference type="Gene3D" id="3.40.1390.20">
    <property type="entry name" value="HprK N-terminal domain-like"/>
    <property type="match status" value="1"/>
</dbReference>
<sequence>MATLIIASISNHSGKTALAAALAVKLGTEDAPVAIGKAVSADSAYESDAGVFEHLLPGNPSVSGAVGDIASNISSLTDSTKISIIEGSSDTESNIQLANDTDGLILLLTRYGEEVSDVVEAYGSRLAGVVVNAIPKYRTGDTGDLISEGLRAKGINLLGYIPDDRRMLSPKLGQVAEFLGGQFLTGDDQSEQLLDNFLIGGLVLDWGPFYFATRNNTGVIVRGDRPDVQLAAIQTETTRALLLTKGVRPVEYVIYEADQRGIPLIVVPGSTHDVAEKLEGLQPQVGFDHADKLSRMIELVSEHLDISGLEDQLAQPVTR</sequence>
<dbReference type="PANTHER" id="PTHR43356">
    <property type="entry name" value="PHOSPHATE ACETYLTRANSFERASE"/>
    <property type="match status" value="1"/>
</dbReference>
<dbReference type="PANTHER" id="PTHR43356:SF2">
    <property type="entry name" value="PHOSPHATE ACETYLTRANSFERASE"/>
    <property type="match status" value="1"/>
</dbReference>
<gene>
    <name evidence="2" type="ORF">METZ01_LOCUS12313</name>
</gene>
<dbReference type="SUPFAM" id="SSF75138">
    <property type="entry name" value="HprK N-terminal domain-like"/>
    <property type="match status" value="1"/>
</dbReference>
<feature type="domain" description="DRTGG" evidence="1">
    <location>
        <begin position="175"/>
        <end position="279"/>
    </location>
</feature>
<reference evidence="2" key="1">
    <citation type="submission" date="2018-05" db="EMBL/GenBank/DDBJ databases">
        <authorList>
            <person name="Lanie J.A."/>
            <person name="Ng W.-L."/>
            <person name="Kazmierczak K.M."/>
            <person name="Andrzejewski T.M."/>
            <person name="Davidsen T.M."/>
            <person name="Wayne K.J."/>
            <person name="Tettelin H."/>
            <person name="Glass J.I."/>
            <person name="Rusch D."/>
            <person name="Podicherti R."/>
            <person name="Tsui H.-C.T."/>
            <person name="Winkler M.E."/>
        </authorList>
    </citation>
    <scope>NUCLEOTIDE SEQUENCE</scope>
</reference>
<dbReference type="Pfam" id="PF07085">
    <property type="entry name" value="DRTGG"/>
    <property type="match status" value="1"/>
</dbReference>
<dbReference type="InterPro" id="IPR028979">
    <property type="entry name" value="Ser_kin/Pase_Hpr-like_N_sf"/>
</dbReference>
<evidence type="ECO:0000313" key="2">
    <source>
        <dbReference type="EMBL" id="SUZ59459.1"/>
    </source>
</evidence>
<evidence type="ECO:0000259" key="1">
    <source>
        <dbReference type="Pfam" id="PF07085"/>
    </source>
</evidence>
<dbReference type="InterPro" id="IPR027417">
    <property type="entry name" value="P-loop_NTPase"/>
</dbReference>
<name>A0A381NZ50_9ZZZZ</name>
<dbReference type="InterPro" id="IPR010766">
    <property type="entry name" value="DRTGG"/>
</dbReference>
<dbReference type="AlphaFoldDB" id="A0A381NZ50"/>
<dbReference type="EMBL" id="UINC01000679">
    <property type="protein sequence ID" value="SUZ59459.1"/>
    <property type="molecule type" value="Genomic_DNA"/>
</dbReference>
<accession>A0A381NZ50</accession>
<organism evidence="2">
    <name type="scientific">marine metagenome</name>
    <dbReference type="NCBI Taxonomy" id="408172"/>
    <lineage>
        <taxon>unclassified sequences</taxon>
        <taxon>metagenomes</taxon>
        <taxon>ecological metagenomes</taxon>
    </lineage>
</organism>
<dbReference type="InterPro" id="IPR050500">
    <property type="entry name" value="Phos_Acetyltrans/Butyryltrans"/>
</dbReference>
<proteinExistence type="predicted"/>
<dbReference type="SUPFAM" id="SSF52540">
    <property type="entry name" value="P-loop containing nucleoside triphosphate hydrolases"/>
    <property type="match status" value="1"/>
</dbReference>